<dbReference type="SUPFAM" id="SSF52266">
    <property type="entry name" value="SGNH hydrolase"/>
    <property type="match status" value="1"/>
</dbReference>
<comment type="caution">
    <text evidence="1">The sequence shown here is derived from an EMBL/GenBank/DDBJ whole genome shotgun (WGS) entry which is preliminary data.</text>
</comment>
<reference evidence="1 2" key="1">
    <citation type="submission" date="2019-12" db="EMBL/GenBank/DDBJ databases">
        <authorList>
            <person name="Li J."/>
        </authorList>
    </citation>
    <scope>NUCLEOTIDE SEQUENCE [LARGE SCALE GENOMIC DNA]</scope>
    <source>
        <strain evidence="1 2">HL2-2</strain>
    </source>
</reference>
<sequence length="307" mass="36122">MKKFILKVLIFLLPALLPLLVVELLIRHIPNDYKNKNDYMLSDKAKHIETLILGNSHTHLGVNPQYLDSKAFNLAFIGENLEFSFKVYEKYQTNLNNIKTIILPISYGSLYSKSLSKKWIKNYSIYYGLKTTDFPVDNLEILNKSISTIWENLKDYYVHKDAIIFVRSDSLGWRYRMEPNIKDYEKVAKKIVKRHTHKDVGQVQRNFNLLSKFVEECKLANINVILLTTPVHKEYINGMNKEQWETTINKSNLLAAKFNNVSYFNFYNDKRFVQEDFKDADHLNVKGAEKFTKYLNKIMNQIRVSND</sequence>
<dbReference type="InterPro" id="IPR036514">
    <property type="entry name" value="SGNH_hydro_sf"/>
</dbReference>
<organism evidence="1 2">
    <name type="scientific">Winogradskyella endarachnes</name>
    <dbReference type="NCBI Taxonomy" id="2681965"/>
    <lineage>
        <taxon>Bacteria</taxon>
        <taxon>Pseudomonadati</taxon>
        <taxon>Bacteroidota</taxon>
        <taxon>Flavobacteriia</taxon>
        <taxon>Flavobacteriales</taxon>
        <taxon>Flavobacteriaceae</taxon>
        <taxon>Winogradskyella</taxon>
    </lineage>
</organism>
<evidence type="ECO:0000313" key="2">
    <source>
        <dbReference type="Proteomes" id="UP000478208"/>
    </source>
</evidence>
<dbReference type="AlphaFoldDB" id="A0A6L6U6K4"/>
<dbReference type="RefSeq" id="WP_157362774.1">
    <property type="nucleotide sequence ID" value="NZ_WOWS01000002.1"/>
</dbReference>
<name>A0A6L6U6K4_9FLAO</name>
<gene>
    <name evidence="1" type="ORF">GN138_05400</name>
</gene>
<dbReference type="Proteomes" id="UP000478208">
    <property type="component" value="Unassembled WGS sequence"/>
</dbReference>
<evidence type="ECO:0008006" key="3">
    <source>
        <dbReference type="Google" id="ProtNLM"/>
    </source>
</evidence>
<dbReference type="EMBL" id="WOWS01000002">
    <property type="protein sequence ID" value="MUU77870.1"/>
    <property type="molecule type" value="Genomic_DNA"/>
</dbReference>
<dbReference type="GO" id="GO:0016788">
    <property type="term" value="F:hydrolase activity, acting on ester bonds"/>
    <property type="evidence" value="ECO:0007669"/>
    <property type="project" value="UniProtKB-ARBA"/>
</dbReference>
<keyword evidence="2" id="KW-1185">Reference proteome</keyword>
<accession>A0A6L6U6K4</accession>
<protein>
    <recommendedName>
        <fullName evidence="3">SGNH/GDSL hydrolase family protein</fullName>
    </recommendedName>
</protein>
<evidence type="ECO:0000313" key="1">
    <source>
        <dbReference type="EMBL" id="MUU77870.1"/>
    </source>
</evidence>
<dbReference type="Gene3D" id="3.40.50.1110">
    <property type="entry name" value="SGNH hydrolase"/>
    <property type="match status" value="1"/>
</dbReference>
<proteinExistence type="predicted"/>